<dbReference type="SUPFAM" id="SSF52540">
    <property type="entry name" value="P-loop containing nucleoside triphosphate hydrolases"/>
    <property type="match status" value="1"/>
</dbReference>
<proteinExistence type="inferred from homology"/>
<protein>
    <submittedName>
        <fullName evidence="6">Probable disease resistance protein</fullName>
    </submittedName>
</protein>
<evidence type="ECO:0000256" key="2">
    <source>
        <dbReference type="ARBA" id="ARBA00022614"/>
    </source>
</evidence>
<comment type="caution">
    <text evidence="6">The sequence shown here is derived from an EMBL/GenBank/DDBJ whole genome shotgun (WGS) entry which is preliminary data.</text>
</comment>
<dbReference type="Pfam" id="PF05659">
    <property type="entry name" value="RPW8"/>
    <property type="match status" value="1"/>
</dbReference>
<keyword evidence="3" id="KW-0611">Plant defense</keyword>
<keyword evidence="7" id="KW-1185">Reference proteome</keyword>
<sequence>MESFIGGKLLDAASSKLSDIISDVITDVLTKTWYFKSLLTEIKETMKNIKEKRDLRKEESNKFIDLIKEAEELIRECEQMKSVNLWKRYRHAKKLDELNKSLSAFVEQFPKKTSSGWSSGVPLPDGDVIGFEDRVNDLKRMVVIVARLLQKNHQGQLNFNSDEDATHQWGSFLNENISEEILLVLDDVWSDSIVKNFKFKSPRYRILVTSRFIFTQFKTYELQPLKDQHATKLFRSSSLSENESEKNDARNDLVDKLVKCCKNHPLVLSVIGGSLKGKTFKRWQKLFRELSKRKHDVWDQHDLILNSLEKTLHQLDQPVIKECFMDLGSFPEESKDSCHQRPYG</sequence>
<evidence type="ECO:0000259" key="5">
    <source>
        <dbReference type="Pfam" id="PF05659"/>
    </source>
</evidence>
<dbReference type="InterPro" id="IPR042197">
    <property type="entry name" value="Apaf_helical"/>
</dbReference>
<evidence type="ECO:0000313" key="7">
    <source>
        <dbReference type="Proteomes" id="UP001151760"/>
    </source>
</evidence>
<feature type="coiled-coil region" evidence="4">
    <location>
        <begin position="39"/>
        <end position="76"/>
    </location>
</feature>
<gene>
    <name evidence="6" type="ORF">Tco_1042702</name>
</gene>
<evidence type="ECO:0000313" key="6">
    <source>
        <dbReference type="EMBL" id="GJT75977.1"/>
    </source>
</evidence>
<keyword evidence="4" id="KW-0175">Coiled coil</keyword>
<feature type="domain" description="RPW8" evidence="5">
    <location>
        <begin position="4"/>
        <end position="107"/>
    </location>
</feature>
<comment type="similarity">
    <text evidence="1">Belongs to the disease resistance NB-LRR family.</text>
</comment>
<evidence type="ECO:0000256" key="4">
    <source>
        <dbReference type="SAM" id="Coils"/>
    </source>
</evidence>
<keyword evidence="2" id="KW-0433">Leucine-rich repeat</keyword>
<dbReference type="Gene3D" id="1.10.8.430">
    <property type="entry name" value="Helical domain of apoptotic protease-activating factors"/>
    <property type="match status" value="1"/>
</dbReference>
<reference evidence="6" key="1">
    <citation type="journal article" date="2022" name="Int. J. Mol. Sci.">
        <title>Draft Genome of Tanacetum Coccineum: Genomic Comparison of Closely Related Tanacetum-Family Plants.</title>
        <authorList>
            <person name="Yamashiro T."/>
            <person name="Shiraishi A."/>
            <person name="Nakayama K."/>
            <person name="Satake H."/>
        </authorList>
    </citation>
    <scope>NUCLEOTIDE SEQUENCE</scope>
</reference>
<organism evidence="6 7">
    <name type="scientific">Tanacetum coccineum</name>
    <dbReference type="NCBI Taxonomy" id="301880"/>
    <lineage>
        <taxon>Eukaryota</taxon>
        <taxon>Viridiplantae</taxon>
        <taxon>Streptophyta</taxon>
        <taxon>Embryophyta</taxon>
        <taxon>Tracheophyta</taxon>
        <taxon>Spermatophyta</taxon>
        <taxon>Magnoliopsida</taxon>
        <taxon>eudicotyledons</taxon>
        <taxon>Gunneridae</taxon>
        <taxon>Pentapetalae</taxon>
        <taxon>asterids</taxon>
        <taxon>campanulids</taxon>
        <taxon>Asterales</taxon>
        <taxon>Asteraceae</taxon>
        <taxon>Asteroideae</taxon>
        <taxon>Anthemideae</taxon>
        <taxon>Anthemidinae</taxon>
        <taxon>Tanacetum</taxon>
    </lineage>
</organism>
<reference evidence="6" key="2">
    <citation type="submission" date="2022-01" db="EMBL/GenBank/DDBJ databases">
        <authorList>
            <person name="Yamashiro T."/>
            <person name="Shiraishi A."/>
            <person name="Satake H."/>
            <person name="Nakayama K."/>
        </authorList>
    </citation>
    <scope>NUCLEOTIDE SEQUENCE</scope>
</reference>
<dbReference type="Proteomes" id="UP001151760">
    <property type="component" value="Unassembled WGS sequence"/>
</dbReference>
<accession>A0ABQ5GJV9</accession>
<evidence type="ECO:0000256" key="1">
    <source>
        <dbReference type="ARBA" id="ARBA00008894"/>
    </source>
</evidence>
<evidence type="ECO:0000256" key="3">
    <source>
        <dbReference type="ARBA" id="ARBA00022821"/>
    </source>
</evidence>
<dbReference type="PANTHER" id="PTHR36766">
    <property type="entry name" value="PLANT BROAD-SPECTRUM MILDEW RESISTANCE PROTEIN RPW8"/>
    <property type="match status" value="1"/>
</dbReference>
<dbReference type="EMBL" id="BQNB010018583">
    <property type="protein sequence ID" value="GJT75977.1"/>
    <property type="molecule type" value="Genomic_DNA"/>
</dbReference>
<dbReference type="InterPro" id="IPR008808">
    <property type="entry name" value="Powdery_mildew-R_dom"/>
</dbReference>
<dbReference type="PANTHER" id="PTHR36766:SF15">
    <property type="entry name" value="POWDERY MILDEW RESISTANCE PROTEIN, RPW8"/>
    <property type="match status" value="1"/>
</dbReference>
<name>A0ABQ5GJV9_9ASTR</name>
<dbReference type="Gene3D" id="3.40.50.300">
    <property type="entry name" value="P-loop containing nucleotide triphosphate hydrolases"/>
    <property type="match status" value="1"/>
</dbReference>
<dbReference type="InterPro" id="IPR027417">
    <property type="entry name" value="P-loop_NTPase"/>
</dbReference>